<accession>A0AAN6NGU0</accession>
<name>A0AAN6NGU0_9PEZI</name>
<evidence type="ECO:0000313" key="3">
    <source>
        <dbReference type="Proteomes" id="UP001303473"/>
    </source>
</evidence>
<feature type="signal peptide" evidence="1">
    <location>
        <begin position="1"/>
        <end position="23"/>
    </location>
</feature>
<keyword evidence="3" id="KW-1185">Reference proteome</keyword>
<protein>
    <submittedName>
        <fullName evidence="2">Uncharacterized protein</fullName>
    </submittedName>
</protein>
<organism evidence="2 3">
    <name type="scientific">Diplogelasinospora grovesii</name>
    <dbReference type="NCBI Taxonomy" id="303347"/>
    <lineage>
        <taxon>Eukaryota</taxon>
        <taxon>Fungi</taxon>
        <taxon>Dikarya</taxon>
        <taxon>Ascomycota</taxon>
        <taxon>Pezizomycotina</taxon>
        <taxon>Sordariomycetes</taxon>
        <taxon>Sordariomycetidae</taxon>
        <taxon>Sordariales</taxon>
        <taxon>Diplogelasinosporaceae</taxon>
        <taxon>Diplogelasinospora</taxon>
    </lineage>
</organism>
<sequence length="206" mass="21556">MRAHSCLLPLLFFLGSSSVVVLGAPTTRRATNPNAQSAIEAIMPTSTTCAGAAFPDECRTAAQAAPFIIKAMTGFSLPEIAAMLANIGYESDEMKFKHNVSPGRPGQGTSNMMLAKWVSPYAASIFGAGAIAGKSPDDILAMVTPDEYNFGSAPWFLTQQCGAAVRSALSAGTDAGWAAYMTCLDVDGSDPARLAYWTRAKSAFGL</sequence>
<evidence type="ECO:0000256" key="1">
    <source>
        <dbReference type="SAM" id="SignalP"/>
    </source>
</evidence>
<keyword evidence="1" id="KW-0732">Signal</keyword>
<dbReference type="AlphaFoldDB" id="A0AAN6NGU0"/>
<comment type="caution">
    <text evidence="2">The sequence shown here is derived from an EMBL/GenBank/DDBJ whole genome shotgun (WGS) entry which is preliminary data.</text>
</comment>
<proteinExistence type="predicted"/>
<dbReference type="EMBL" id="MU853755">
    <property type="protein sequence ID" value="KAK3945255.1"/>
    <property type="molecule type" value="Genomic_DNA"/>
</dbReference>
<gene>
    <name evidence="2" type="ORF">QBC46DRAFT_371715</name>
</gene>
<reference evidence="3" key="1">
    <citation type="journal article" date="2023" name="Mol. Phylogenet. Evol.">
        <title>Genome-scale phylogeny and comparative genomics of the fungal order Sordariales.</title>
        <authorList>
            <person name="Hensen N."/>
            <person name="Bonometti L."/>
            <person name="Westerberg I."/>
            <person name="Brannstrom I.O."/>
            <person name="Guillou S."/>
            <person name="Cros-Aarteil S."/>
            <person name="Calhoun S."/>
            <person name="Haridas S."/>
            <person name="Kuo A."/>
            <person name="Mondo S."/>
            <person name="Pangilinan J."/>
            <person name="Riley R."/>
            <person name="LaButti K."/>
            <person name="Andreopoulos B."/>
            <person name="Lipzen A."/>
            <person name="Chen C."/>
            <person name="Yan M."/>
            <person name="Daum C."/>
            <person name="Ng V."/>
            <person name="Clum A."/>
            <person name="Steindorff A."/>
            <person name="Ohm R.A."/>
            <person name="Martin F."/>
            <person name="Silar P."/>
            <person name="Natvig D.O."/>
            <person name="Lalanne C."/>
            <person name="Gautier V."/>
            <person name="Ament-Velasquez S.L."/>
            <person name="Kruys A."/>
            <person name="Hutchinson M.I."/>
            <person name="Powell A.J."/>
            <person name="Barry K."/>
            <person name="Miller A.N."/>
            <person name="Grigoriev I.V."/>
            <person name="Debuchy R."/>
            <person name="Gladieux P."/>
            <person name="Hiltunen Thoren M."/>
            <person name="Johannesson H."/>
        </authorList>
    </citation>
    <scope>NUCLEOTIDE SEQUENCE [LARGE SCALE GENOMIC DNA]</scope>
    <source>
        <strain evidence="3">CBS 340.73</strain>
    </source>
</reference>
<dbReference type="Proteomes" id="UP001303473">
    <property type="component" value="Unassembled WGS sequence"/>
</dbReference>
<evidence type="ECO:0000313" key="2">
    <source>
        <dbReference type="EMBL" id="KAK3945255.1"/>
    </source>
</evidence>
<feature type="chain" id="PRO_5042862879" evidence="1">
    <location>
        <begin position="24"/>
        <end position="206"/>
    </location>
</feature>